<keyword evidence="3" id="KW-0804">Transcription</keyword>
<dbReference type="FunFam" id="1.10.10.10:FF:000153">
    <property type="entry name" value="LuxR family transcriptional regulator"/>
    <property type="match status" value="1"/>
</dbReference>
<dbReference type="InterPro" id="IPR001789">
    <property type="entry name" value="Sig_transdc_resp-reg_receiver"/>
</dbReference>
<dbReference type="SMART" id="SM00421">
    <property type="entry name" value="HTH_LUXR"/>
    <property type="match status" value="1"/>
</dbReference>
<reference evidence="7 8" key="1">
    <citation type="submission" date="2019-11" db="EMBL/GenBank/DDBJ databases">
        <title>Novel species isolated from a subtropical stream in China.</title>
        <authorList>
            <person name="Lu H."/>
        </authorList>
    </citation>
    <scope>NUCLEOTIDE SEQUENCE [LARGE SCALE GENOMIC DNA]</scope>
    <source>
        <strain evidence="7 8">FT80W</strain>
    </source>
</reference>
<dbReference type="CDD" id="cd19920">
    <property type="entry name" value="REC_PA4781-like"/>
    <property type="match status" value="1"/>
</dbReference>
<dbReference type="SUPFAM" id="SSF46894">
    <property type="entry name" value="C-terminal effector domain of the bipartite response regulators"/>
    <property type="match status" value="1"/>
</dbReference>
<feature type="modified residue" description="4-aspartylphosphate" evidence="4">
    <location>
        <position position="61"/>
    </location>
</feature>
<keyword evidence="4" id="KW-0597">Phosphoprotein</keyword>
<evidence type="ECO:0000313" key="7">
    <source>
        <dbReference type="EMBL" id="MRW90023.1"/>
    </source>
</evidence>
<dbReference type="InterPro" id="IPR036388">
    <property type="entry name" value="WH-like_DNA-bd_sf"/>
</dbReference>
<dbReference type="GO" id="GO:0000160">
    <property type="term" value="P:phosphorelay signal transduction system"/>
    <property type="evidence" value="ECO:0007669"/>
    <property type="project" value="InterPro"/>
</dbReference>
<dbReference type="Pfam" id="PF00072">
    <property type="entry name" value="Response_reg"/>
    <property type="match status" value="1"/>
</dbReference>
<dbReference type="PANTHER" id="PTHR43214">
    <property type="entry name" value="TWO-COMPONENT RESPONSE REGULATOR"/>
    <property type="match status" value="1"/>
</dbReference>
<dbReference type="InterPro" id="IPR000792">
    <property type="entry name" value="Tscrpt_reg_LuxR_C"/>
</dbReference>
<dbReference type="Gene3D" id="1.10.10.10">
    <property type="entry name" value="Winged helix-like DNA-binding domain superfamily/Winged helix DNA-binding domain"/>
    <property type="match status" value="1"/>
</dbReference>
<comment type="caution">
    <text evidence="7">The sequence shown here is derived from an EMBL/GenBank/DDBJ whole genome shotgun (WGS) entry which is preliminary data.</text>
</comment>
<dbReference type="PANTHER" id="PTHR43214:SF44">
    <property type="entry name" value="TWO-COMPONENT RESPONSE REGULATOR"/>
    <property type="match status" value="1"/>
</dbReference>
<dbReference type="InterPro" id="IPR011006">
    <property type="entry name" value="CheY-like_superfamily"/>
</dbReference>
<dbReference type="Proteomes" id="UP000433309">
    <property type="component" value="Unassembled WGS sequence"/>
</dbReference>
<evidence type="ECO:0000256" key="2">
    <source>
        <dbReference type="ARBA" id="ARBA00023125"/>
    </source>
</evidence>
<dbReference type="RefSeq" id="WP_154375021.1">
    <property type="nucleotide sequence ID" value="NZ_WKJK01000003.1"/>
</dbReference>
<keyword evidence="8" id="KW-1185">Reference proteome</keyword>
<proteinExistence type="predicted"/>
<dbReference type="PROSITE" id="PS50110">
    <property type="entry name" value="RESPONSE_REGULATORY"/>
    <property type="match status" value="1"/>
</dbReference>
<feature type="domain" description="Response regulatory" evidence="6">
    <location>
        <begin position="12"/>
        <end position="128"/>
    </location>
</feature>
<gene>
    <name evidence="7" type="ORF">GJ699_08520</name>
</gene>
<dbReference type="InterPro" id="IPR016032">
    <property type="entry name" value="Sig_transdc_resp-reg_C-effctor"/>
</dbReference>
<evidence type="ECO:0000313" key="8">
    <source>
        <dbReference type="Proteomes" id="UP000433309"/>
    </source>
</evidence>
<dbReference type="SMART" id="SM00448">
    <property type="entry name" value="REC"/>
    <property type="match status" value="1"/>
</dbReference>
<evidence type="ECO:0000259" key="6">
    <source>
        <dbReference type="PROSITE" id="PS50110"/>
    </source>
</evidence>
<dbReference type="PRINTS" id="PR00038">
    <property type="entry name" value="HTHLUXR"/>
</dbReference>
<keyword evidence="1" id="KW-0805">Transcription regulation</keyword>
<dbReference type="GO" id="GO:0006355">
    <property type="term" value="P:regulation of DNA-templated transcription"/>
    <property type="evidence" value="ECO:0007669"/>
    <property type="project" value="InterPro"/>
</dbReference>
<evidence type="ECO:0000256" key="3">
    <source>
        <dbReference type="ARBA" id="ARBA00023163"/>
    </source>
</evidence>
<protein>
    <submittedName>
        <fullName evidence="7">Response regulator</fullName>
    </submittedName>
</protein>
<dbReference type="EMBL" id="WKJK01000003">
    <property type="protein sequence ID" value="MRW90023.1"/>
    <property type="molecule type" value="Genomic_DNA"/>
</dbReference>
<evidence type="ECO:0000259" key="5">
    <source>
        <dbReference type="PROSITE" id="PS50043"/>
    </source>
</evidence>
<accession>A0A6I2KW90</accession>
<sequence>MNFNTEAANATLVLVVDDVPENLAVLHDALDESGYTVLVANNGESALLRAAEAQPHIILLDAIMPVMDGFETCRLLKANLATRHIPVIFMTGLTEQEHVVAAFAAGGNDYVTKPLRTSEVLARITSHMNTARLMDQARSALDAFGNAVIAMTPRDGKVVWQTPLARTLMQGYMVDAELPAWLQATQLAHSQGQSHPPLTLARGSRRLIFSAAEFSENEQWMIVLREESDDAQIEKLMASFKLTQRESEVLNWVIKGKTNRDIGNILGTSPRTVNKHLEHVFIKLGVETRTSAASVALNKIRASAGS</sequence>
<dbReference type="GO" id="GO:0003677">
    <property type="term" value="F:DNA binding"/>
    <property type="evidence" value="ECO:0007669"/>
    <property type="project" value="UniProtKB-KW"/>
</dbReference>
<dbReference type="Gene3D" id="3.40.50.2300">
    <property type="match status" value="1"/>
</dbReference>
<evidence type="ECO:0000256" key="1">
    <source>
        <dbReference type="ARBA" id="ARBA00023015"/>
    </source>
</evidence>
<dbReference type="Pfam" id="PF00196">
    <property type="entry name" value="GerE"/>
    <property type="match status" value="1"/>
</dbReference>
<name>A0A6I2KW90_9BURK</name>
<keyword evidence="2" id="KW-0238">DNA-binding</keyword>
<feature type="domain" description="HTH luxR-type" evidence="5">
    <location>
        <begin position="235"/>
        <end position="300"/>
    </location>
</feature>
<dbReference type="CDD" id="cd06170">
    <property type="entry name" value="LuxR_C_like"/>
    <property type="match status" value="1"/>
</dbReference>
<organism evidence="7 8">
    <name type="scientific">Duganella guangzhouensis</name>
    <dbReference type="NCBI Taxonomy" id="2666084"/>
    <lineage>
        <taxon>Bacteria</taxon>
        <taxon>Pseudomonadati</taxon>
        <taxon>Pseudomonadota</taxon>
        <taxon>Betaproteobacteria</taxon>
        <taxon>Burkholderiales</taxon>
        <taxon>Oxalobacteraceae</taxon>
        <taxon>Telluria group</taxon>
        <taxon>Duganella</taxon>
    </lineage>
</organism>
<dbReference type="SUPFAM" id="SSF52172">
    <property type="entry name" value="CheY-like"/>
    <property type="match status" value="1"/>
</dbReference>
<dbReference type="AlphaFoldDB" id="A0A6I2KW90"/>
<dbReference type="InterPro" id="IPR039420">
    <property type="entry name" value="WalR-like"/>
</dbReference>
<dbReference type="PROSITE" id="PS50043">
    <property type="entry name" value="HTH_LUXR_2"/>
    <property type="match status" value="1"/>
</dbReference>
<evidence type="ECO:0000256" key="4">
    <source>
        <dbReference type="PROSITE-ProRule" id="PRU00169"/>
    </source>
</evidence>